<dbReference type="AlphaFoldDB" id="A0A4R9JVL2"/>
<accession>A0A4R9JVL2</accession>
<comment type="caution">
    <text evidence="1">The sequence shown here is derived from an EMBL/GenBank/DDBJ whole genome shotgun (WGS) entry which is preliminary data.</text>
</comment>
<proteinExistence type="predicted"/>
<evidence type="ECO:0000313" key="2">
    <source>
        <dbReference type="Proteomes" id="UP000297693"/>
    </source>
</evidence>
<name>A0A4R9JVL2_9LEPT</name>
<dbReference type="OrthoDB" id="345234at2"/>
<reference evidence="1" key="1">
    <citation type="journal article" date="2019" name="PLoS Negl. Trop. Dis.">
        <title>Revisiting the worldwide diversity of Leptospira species in the environment.</title>
        <authorList>
            <person name="Vincent A.T."/>
            <person name="Schiettekatte O."/>
            <person name="Bourhy P."/>
            <person name="Veyrier F.J."/>
            <person name="Picardeau M."/>
        </authorList>
    </citation>
    <scope>NUCLEOTIDE SEQUENCE [LARGE SCALE GENOMIC DNA]</scope>
    <source>
        <strain evidence="1">201702476</strain>
    </source>
</reference>
<organism evidence="1 2">
    <name type="scientific">Leptospira ognonensis</name>
    <dbReference type="NCBI Taxonomy" id="2484945"/>
    <lineage>
        <taxon>Bacteria</taxon>
        <taxon>Pseudomonadati</taxon>
        <taxon>Spirochaetota</taxon>
        <taxon>Spirochaetia</taxon>
        <taxon>Leptospirales</taxon>
        <taxon>Leptospiraceae</taxon>
        <taxon>Leptospira</taxon>
    </lineage>
</organism>
<sequence>MAQNWGIKLHYSGFAQIKGTQRITTATRYASGLALAWPAANWLLALPLLTQVSCQHARRSPATRSPTSGSLVRYAQASLMINKIKINNQLWLYFSHNKWVLGNKSFSSDIHFTLHFGGSSGKLDLHFKNEKTNKYFTVLTILKDEIDDIIKIIIRNMIPVFREKLKILNLRDFKRKYHIIDYKILEKKIQNHHIEDFLNYLNIKEKKKILDISTSIENFKMPYNYKRLIKSHIIQNRRRLNIYELSGGSAINKSGGNFSYIVLEKNICLFDSNIVENFDKVMIQAIGTDLFNQVIDRFQLGIEYLNSNKKLENNDAPIDIRIIRNV</sequence>
<protein>
    <submittedName>
        <fullName evidence="1">Uncharacterized protein</fullName>
    </submittedName>
</protein>
<dbReference type="Proteomes" id="UP000297693">
    <property type="component" value="Unassembled WGS sequence"/>
</dbReference>
<evidence type="ECO:0000313" key="1">
    <source>
        <dbReference type="EMBL" id="TGL55466.1"/>
    </source>
</evidence>
<gene>
    <name evidence="1" type="ORF">EHQ58_18490</name>
</gene>
<dbReference type="EMBL" id="RQGD01000053">
    <property type="protein sequence ID" value="TGL55466.1"/>
    <property type="molecule type" value="Genomic_DNA"/>
</dbReference>
<keyword evidence="2" id="KW-1185">Reference proteome</keyword>
<dbReference type="RefSeq" id="WP_135625557.1">
    <property type="nucleotide sequence ID" value="NZ_RQGD01000053.1"/>
</dbReference>